<dbReference type="PRINTS" id="PR00313">
    <property type="entry name" value="CABNDNGRPT"/>
</dbReference>
<dbReference type="RefSeq" id="WP_101459941.1">
    <property type="nucleotide sequence ID" value="NZ_CP025408.1"/>
</dbReference>
<evidence type="ECO:0000256" key="3">
    <source>
        <dbReference type="ARBA" id="ARBA00022525"/>
    </source>
</evidence>
<feature type="domain" description="Peptidase M10 serralysin C-terminal" evidence="5">
    <location>
        <begin position="213"/>
        <end position="311"/>
    </location>
</feature>
<dbReference type="EMBL" id="CP025408">
    <property type="protein sequence ID" value="AUH33271.1"/>
    <property type="molecule type" value="Genomic_DNA"/>
</dbReference>
<dbReference type="InterPro" id="IPR013858">
    <property type="entry name" value="Peptidase_M10B_C"/>
</dbReference>
<gene>
    <name evidence="6" type="ORF">CUV01_07610</name>
</gene>
<evidence type="ECO:0000256" key="1">
    <source>
        <dbReference type="ARBA" id="ARBA00001913"/>
    </source>
</evidence>
<comment type="subcellular location">
    <subcellularLocation>
        <location evidence="2">Secreted</location>
    </subcellularLocation>
</comment>
<accession>A0A2K9F2A5</accession>
<dbReference type="PROSITE" id="PS00330">
    <property type="entry name" value="HEMOLYSIN_CALCIUM"/>
    <property type="match status" value="1"/>
</dbReference>
<dbReference type="OrthoDB" id="7766606at2"/>
<dbReference type="PANTHER" id="PTHR38340">
    <property type="entry name" value="S-LAYER PROTEIN"/>
    <property type="match status" value="1"/>
</dbReference>
<name>A0A2K9F2A5_9RHOB</name>
<evidence type="ECO:0000313" key="7">
    <source>
        <dbReference type="Proteomes" id="UP000233742"/>
    </source>
</evidence>
<proteinExistence type="predicted"/>
<evidence type="ECO:0000256" key="4">
    <source>
        <dbReference type="ARBA" id="ARBA00022737"/>
    </source>
</evidence>
<sequence>MNYIYGTSGNDNLISRPTPGPDIVIGNGGADVLWAGEGKDIFVIDADDIKEFIYDFEDGRDLIDLREVGVANYQQLIELYQYDTDIVETTVGPLRLYVNLKDNHEGRVDLDPTDFILTNTPVYEYSDGADYVSLTENVYSVYFGNGGYNKLELNQLEIGPDREGAELIMDTGIYATGKFVLDGVTHHFFDFRSFTGTIGNDWLIGNGQANVIEGEIGNDVIGGRGGDDILHGNYGRDWLVGDYGDDTLSGGHDRDVLVGGPGADVFVFIEGDKFSDVVRDFDDGVDRLDISAWGVESRSELSFTNNGDGSVTVIYDEGDVSFIVRSLDGDALDASQLGGDDFIFA</sequence>
<keyword evidence="4" id="KW-0677">Repeat</keyword>
<dbReference type="PANTHER" id="PTHR38340:SF1">
    <property type="entry name" value="S-LAYER PROTEIN"/>
    <property type="match status" value="1"/>
</dbReference>
<evidence type="ECO:0000259" key="5">
    <source>
        <dbReference type="Pfam" id="PF08548"/>
    </source>
</evidence>
<dbReference type="Proteomes" id="UP000233742">
    <property type="component" value="Chromosome"/>
</dbReference>
<dbReference type="AlphaFoldDB" id="A0A2K9F2A5"/>
<dbReference type="Gene3D" id="2.150.10.10">
    <property type="entry name" value="Serralysin-like metalloprotease, C-terminal"/>
    <property type="match status" value="2"/>
</dbReference>
<dbReference type="GO" id="GO:0005615">
    <property type="term" value="C:extracellular space"/>
    <property type="evidence" value="ECO:0007669"/>
    <property type="project" value="InterPro"/>
</dbReference>
<evidence type="ECO:0000313" key="6">
    <source>
        <dbReference type="EMBL" id="AUH33271.1"/>
    </source>
</evidence>
<organism evidence="6 7">
    <name type="scientific">Paracoccus tegillarcae</name>
    <dbReference type="NCBI Taxonomy" id="1529068"/>
    <lineage>
        <taxon>Bacteria</taxon>
        <taxon>Pseudomonadati</taxon>
        <taxon>Pseudomonadota</taxon>
        <taxon>Alphaproteobacteria</taxon>
        <taxon>Rhodobacterales</taxon>
        <taxon>Paracoccaceae</taxon>
        <taxon>Paracoccus</taxon>
    </lineage>
</organism>
<evidence type="ECO:0000256" key="2">
    <source>
        <dbReference type="ARBA" id="ARBA00004613"/>
    </source>
</evidence>
<protein>
    <recommendedName>
        <fullName evidence="5">Peptidase M10 serralysin C-terminal domain-containing protein</fullName>
    </recommendedName>
</protein>
<reference evidence="6 7" key="1">
    <citation type="submission" date="2017-12" db="EMBL/GenBank/DDBJ databases">
        <authorList>
            <person name="Hurst M.R.H."/>
        </authorList>
    </citation>
    <scope>NUCLEOTIDE SEQUENCE [LARGE SCALE GENOMIC DNA]</scope>
    <source>
        <strain evidence="6 7">BM15</strain>
    </source>
</reference>
<dbReference type="SUPFAM" id="SSF51120">
    <property type="entry name" value="beta-Roll"/>
    <property type="match status" value="1"/>
</dbReference>
<keyword evidence="7" id="KW-1185">Reference proteome</keyword>
<dbReference type="InterPro" id="IPR050557">
    <property type="entry name" value="RTX_toxin/Mannuronan_C5-epim"/>
</dbReference>
<dbReference type="KEGG" id="paro:CUV01_07610"/>
<dbReference type="InterPro" id="IPR011049">
    <property type="entry name" value="Serralysin-like_metalloprot_C"/>
</dbReference>
<dbReference type="Pfam" id="PF00353">
    <property type="entry name" value="HemolysinCabind"/>
    <property type="match status" value="2"/>
</dbReference>
<dbReference type="GO" id="GO:0005509">
    <property type="term" value="F:calcium ion binding"/>
    <property type="evidence" value="ECO:0007669"/>
    <property type="project" value="InterPro"/>
</dbReference>
<keyword evidence="3" id="KW-0964">Secreted</keyword>
<dbReference type="Pfam" id="PF08548">
    <property type="entry name" value="Peptidase_M10_C"/>
    <property type="match status" value="1"/>
</dbReference>
<dbReference type="InterPro" id="IPR001343">
    <property type="entry name" value="Hemolysn_Ca-bd"/>
</dbReference>
<dbReference type="InterPro" id="IPR018511">
    <property type="entry name" value="Hemolysin-typ_Ca-bd_CS"/>
</dbReference>
<comment type="cofactor">
    <cofactor evidence="1">
        <name>Ca(2+)</name>
        <dbReference type="ChEBI" id="CHEBI:29108"/>
    </cofactor>
</comment>